<dbReference type="Proteomes" id="UP000294850">
    <property type="component" value="Unassembled WGS sequence"/>
</dbReference>
<evidence type="ECO:0000313" key="1">
    <source>
        <dbReference type="EMBL" id="TDE18161.1"/>
    </source>
</evidence>
<dbReference type="EMBL" id="SMFL01000001">
    <property type="protein sequence ID" value="TDE18161.1"/>
    <property type="molecule type" value="Genomic_DNA"/>
</dbReference>
<evidence type="ECO:0000313" key="2">
    <source>
        <dbReference type="Proteomes" id="UP000294850"/>
    </source>
</evidence>
<gene>
    <name evidence="1" type="ORF">E0F88_01040</name>
</gene>
<protein>
    <recommendedName>
        <fullName evidence="3">Lipocalin-like domain-containing protein</fullName>
    </recommendedName>
</protein>
<sequence>MKNIQIKTLIFCCLVVLLGSCKNKEKEVEPEVDFATEFSGNYYTYTAETGGGTEQLWEVTPIAKNQLKIAFTKNTNATISGETFTLSQKYNLINVVATSKDSFTISETANVEQSNGIPLSQKVEGVGTKVINSAGVQQINIELKRTNSASGIVTKEYLEFKKR</sequence>
<name>A0A4R5E0R9_9BACT</name>
<comment type="caution">
    <text evidence="1">The sequence shown here is derived from an EMBL/GenBank/DDBJ whole genome shotgun (WGS) entry which is preliminary data.</text>
</comment>
<dbReference type="PROSITE" id="PS51257">
    <property type="entry name" value="PROKAR_LIPOPROTEIN"/>
    <property type="match status" value="1"/>
</dbReference>
<keyword evidence="2" id="KW-1185">Reference proteome</keyword>
<dbReference type="RefSeq" id="WP_131955805.1">
    <property type="nucleotide sequence ID" value="NZ_SMFL01000001.1"/>
</dbReference>
<proteinExistence type="predicted"/>
<accession>A0A4R5E0R9</accession>
<evidence type="ECO:0008006" key="3">
    <source>
        <dbReference type="Google" id="ProtNLM"/>
    </source>
</evidence>
<organism evidence="1 2">
    <name type="scientific">Dyadobacter psychrotolerans</name>
    <dbReference type="NCBI Taxonomy" id="2541721"/>
    <lineage>
        <taxon>Bacteria</taxon>
        <taxon>Pseudomonadati</taxon>
        <taxon>Bacteroidota</taxon>
        <taxon>Cytophagia</taxon>
        <taxon>Cytophagales</taxon>
        <taxon>Spirosomataceae</taxon>
        <taxon>Dyadobacter</taxon>
    </lineage>
</organism>
<reference evidence="1 2" key="1">
    <citation type="submission" date="2019-03" db="EMBL/GenBank/DDBJ databases">
        <title>Dyadobacter AR-3-6 sp. nov., isolated from arctic soil.</title>
        <authorList>
            <person name="Chaudhary D.K."/>
        </authorList>
    </citation>
    <scope>NUCLEOTIDE SEQUENCE [LARGE SCALE GENOMIC DNA]</scope>
    <source>
        <strain evidence="1 2">AR-3-6</strain>
    </source>
</reference>
<dbReference type="OrthoDB" id="955523at2"/>
<dbReference type="AlphaFoldDB" id="A0A4R5E0R9"/>